<evidence type="ECO:0000256" key="5">
    <source>
        <dbReference type="ARBA" id="ARBA00023157"/>
    </source>
</evidence>
<dbReference type="GO" id="GO:0005886">
    <property type="term" value="C:plasma membrane"/>
    <property type="evidence" value="ECO:0007669"/>
    <property type="project" value="UniProtKB-SubCell"/>
</dbReference>
<name>A0AAP9R2Y0_KLEAE</name>
<keyword evidence="4" id="KW-0201">Cytochrome c-type biogenesis</keyword>
<dbReference type="SUPFAM" id="SSF52833">
    <property type="entry name" value="Thioredoxin-like"/>
    <property type="match status" value="1"/>
</dbReference>
<dbReference type="AlphaFoldDB" id="A0AAP9R2Y0"/>
<comment type="subcellular location">
    <subcellularLocation>
        <location evidence="1">Cell inner membrane</location>
        <topology evidence="1">Single-pass membrane protein</topology>
        <orientation evidence="1">Periplasmic side</orientation>
    </subcellularLocation>
</comment>
<accession>A0AAP9R2Y0</accession>
<evidence type="ECO:0000313" key="9">
    <source>
        <dbReference type="EMBL" id="QMR43105.1"/>
    </source>
</evidence>
<keyword evidence="9" id="KW-0614">Plasmid</keyword>
<dbReference type="NCBIfam" id="TIGR00385">
    <property type="entry name" value="dsbE"/>
    <property type="match status" value="1"/>
</dbReference>
<dbReference type="Gene3D" id="3.40.30.10">
    <property type="entry name" value="Glutaredoxin"/>
    <property type="match status" value="1"/>
</dbReference>
<evidence type="ECO:0000256" key="2">
    <source>
        <dbReference type="ARBA" id="ARBA00007758"/>
    </source>
</evidence>
<keyword evidence="6" id="KW-0676">Redox-active center</keyword>
<dbReference type="InterPro" id="IPR004799">
    <property type="entry name" value="Periplasmic_diS_OxRdtase_DsbE"/>
</dbReference>
<dbReference type="PROSITE" id="PS00194">
    <property type="entry name" value="THIOREDOXIN_1"/>
    <property type="match status" value="1"/>
</dbReference>
<keyword evidence="5" id="KW-1015">Disulfide bond</keyword>
<feature type="domain" description="Thioredoxin" evidence="8">
    <location>
        <begin position="39"/>
        <end position="177"/>
    </location>
</feature>
<dbReference type="Pfam" id="PF08534">
    <property type="entry name" value="Redoxin"/>
    <property type="match status" value="1"/>
</dbReference>
<dbReference type="InterPro" id="IPR013740">
    <property type="entry name" value="Redoxin"/>
</dbReference>
<protein>
    <recommendedName>
        <fullName evidence="3">Thiol:disulfide interchange protein DsbE</fullName>
    </recommendedName>
    <alternativeName>
        <fullName evidence="7">Cytochrome c biogenesis protein CcmG</fullName>
    </alternativeName>
</protein>
<dbReference type="PANTHER" id="PTHR42852:SF6">
    <property type="entry name" value="THIOL:DISULFIDE INTERCHANGE PROTEIN DSBE"/>
    <property type="match status" value="1"/>
</dbReference>
<evidence type="ECO:0000256" key="6">
    <source>
        <dbReference type="ARBA" id="ARBA00023284"/>
    </source>
</evidence>
<dbReference type="PROSITE" id="PS51352">
    <property type="entry name" value="THIOREDOXIN_2"/>
    <property type="match status" value="1"/>
</dbReference>
<dbReference type="EMBL" id="CP055905">
    <property type="protein sequence ID" value="QMR43105.1"/>
    <property type="molecule type" value="Genomic_DNA"/>
</dbReference>
<dbReference type="CDD" id="cd03010">
    <property type="entry name" value="TlpA_like_DsbE"/>
    <property type="match status" value="1"/>
</dbReference>
<dbReference type="PANTHER" id="PTHR42852">
    <property type="entry name" value="THIOL:DISULFIDE INTERCHANGE PROTEIN DSBE"/>
    <property type="match status" value="1"/>
</dbReference>
<dbReference type="Proteomes" id="UP000514462">
    <property type="component" value="Plasmid pRHBSTW-00938_2"/>
</dbReference>
<evidence type="ECO:0000313" key="10">
    <source>
        <dbReference type="Proteomes" id="UP000514462"/>
    </source>
</evidence>
<reference evidence="10" key="1">
    <citation type="submission" date="2020-06" db="EMBL/GenBank/DDBJ databases">
        <title>REHAB project genomes.</title>
        <authorList>
            <person name="Shaw L.P."/>
        </authorList>
    </citation>
    <scope>NUCLEOTIDE SEQUENCE [LARGE SCALE GENOMIC DNA]</scope>
    <source>
        <strain evidence="10">RHBSTW-00938</strain>
        <plasmid evidence="10">prhbstw-00938_2</plasmid>
    </source>
</reference>
<evidence type="ECO:0000256" key="4">
    <source>
        <dbReference type="ARBA" id="ARBA00022748"/>
    </source>
</evidence>
<dbReference type="GO" id="GO:0015036">
    <property type="term" value="F:disulfide oxidoreductase activity"/>
    <property type="evidence" value="ECO:0007669"/>
    <property type="project" value="InterPro"/>
</dbReference>
<dbReference type="RefSeq" id="WP_182015484.1">
    <property type="nucleotide sequence ID" value="NZ_CP055905.1"/>
</dbReference>
<comment type="similarity">
    <text evidence="2">Belongs to the thioredoxin family. DsbE subfamily.</text>
</comment>
<sequence>MKHKLLCIPLALFTVMVVLFGWQLMKNAEGDDPTSLESVLVGKPIPEIYLETLENTKKHVDQSIFFDGKPWLINFWGTWCPTCRVEHQYLNVLAKRGVRIVGINYKDDRMKAMAWLKALGSPYIVNLYDPKGLAGLDFGVYGAPETFLIDGDGIVRFRYSGNVTPDIWRKNIAPLWLKYQNERDE</sequence>
<gene>
    <name evidence="9" type="ORF">HV331_26910</name>
</gene>
<dbReference type="GO" id="GO:0017004">
    <property type="term" value="P:cytochrome complex assembly"/>
    <property type="evidence" value="ECO:0007669"/>
    <property type="project" value="UniProtKB-KW"/>
</dbReference>
<dbReference type="InterPro" id="IPR017937">
    <property type="entry name" value="Thioredoxin_CS"/>
</dbReference>
<dbReference type="InterPro" id="IPR050553">
    <property type="entry name" value="Thioredoxin_ResA/DsbE_sf"/>
</dbReference>
<geneLocation type="plasmid" evidence="10">
    <name>prhbstw-00938_2</name>
</geneLocation>
<evidence type="ECO:0000259" key="8">
    <source>
        <dbReference type="PROSITE" id="PS51352"/>
    </source>
</evidence>
<dbReference type="InterPro" id="IPR036249">
    <property type="entry name" value="Thioredoxin-like_sf"/>
</dbReference>
<organism evidence="9 10">
    <name type="scientific">Klebsiella aerogenes</name>
    <name type="common">Enterobacter aerogenes</name>
    <dbReference type="NCBI Taxonomy" id="548"/>
    <lineage>
        <taxon>Bacteria</taxon>
        <taxon>Pseudomonadati</taxon>
        <taxon>Pseudomonadota</taxon>
        <taxon>Gammaproteobacteria</taxon>
        <taxon>Enterobacterales</taxon>
        <taxon>Enterobacteriaceae</taxon>
        <taxon>Klebsiella/Raoultella group</taxon>
        <taxon>Klebsiella</taxon>
    </lineage>
</organism>
<evidence type="ECO:0000256" key="1">
    <source>
        <dbReference type="ARBA" id="ARBA00004383"/>
    </source>
</evidence>
<evidence type="ECO:0000256" key="7">
    <source>
        <dbReference type="ARBA" id="ARBA00032826"/>
    </source>
</evidence>
<proteinExistence type="inferred from homology"/>
<evidence type="ECO:0000256" key="3">
    <source>
        <dbReference type="ARBA" id="ARBA00013827"/>
    </source>
</evidence>
<dbReference type="GO" id="GO:0030288">
    <property type="term" value="C:outer membrane-bounded periplasmic space"/>
    <property type="evidence" value="ECO:0007669"/>
    <property type="project" value="InterPro"/>
</dbReference>
<dbReference type="InterPro" id="IPR013766">
    <property type="entry name" value="Thioredoxin_domain"/>
</dbReference>